<reference evidence="11" key="1">
    <citation type="journal article" date="2019" name="Int. J. Syst. Evol. Microbiol.">
        <title>The Global Catalogue of Microorganisms (GCM) 10K type strain sequencing project: providing services to taxonomists for standard genome sequencing and annotation.</title>
        <authorList>
            <consortium name="The Broad Institute Genomics Platform"/>
            <consortium name="The Broad Institute Genome Sequencing Center for Infectious Disease"/>
            <person name="Wu L."/>
            <person name="Ma J."/>
        </authorList>
    </citation>
    <scope>NUCLEOTIDE SEQUENCE [LARGE SCALE GENOMIC DNA]</scope>
    <source>
        <strain evidence="11">JCM 3369</strain>
    </source>
</reference>
<dbReference type="InterPro" id="IPR029787">
    <property type="entry name" value="Nucleotide_cyclase"/>
</dbReference>
<dbReference type="CDD" id="cd01949">
    <property type="entry name" value="GGDEF"/>
    <property type="match status" value="1"/>
</dbReference>
<name>A0ABW4JW13_9HYPH</name>
<dbReference type="SMART" id="SM00267">
    <property type="entry name" value="GGDEF"/>
    <property type="match status" value="1"/>
</dbReference>
<dbReference type="PANTHER" id="PTHR44757:SF2">
    <property type="entry name" value="BIOFILM ARCHITECTURE MAINTENANCE PROTEIN MBAA"/>
    <property type="match status" value="1"/>
</dbReference>
<dbReference type="SMART" id="SM01049">
    <property type="entry name" value="Cache_2"/>
    <property type="match status" value="1"/>
</dbReference>
<dbReference type="InterPro" id="IPR000160">
    <property type="entry name" value="GGDEF_dom"/>
</dbReference>
<dbReference type="Gene3D" id="1.10.8.500">
    <property type="entry name" value="HAMP domain in histidine kinase"/>
    <property type="match status" value="1"/>
</dbReference>
<feature type="transmembrane region" description="Helical" evidence="6">
    <location>
        <begin position="12"/>
        <end position="33"/>
    </location>
</feature>
<dbReference type="SUPFAM" id="SSF141868">
    <property type="entry name" value="EAL domain-like"/>
    <property type="match status" value="1"/>
</dbReference>
<organism evidence="10 11">
    <name type="scientific">Roseibium aestuarii</name>
    <dbReference type="NCBI Taxonomy" id="2600299"/>
    <lineage>
        <taxon>Bacteria</taxon>
        <taxon>Pseudomonadati</taxon>
        <taxon>Pseudomonadota</taxon>
        <taxon>Alphaproteobacteria</taxon>
        <taxon>Hyphomicrobiales</taxon>
        <taxon>Stappiaceae</taxon>
        <taxon>Roseibium</taxon>
    </lineage>
</organism>
<dbReference type="SUPFAM" id="SSF158472">
    <property type="entry name" value="HAMP domain-like"/>
    <property type="match status" value="1"/>
</dbReference>
<dbReference type="Pfam" id="PF00990">
    <property type="entry name" value="GGDEF"/>
    <property type="match status" value="1"/>
</dbReference>
<accession>A0ABW4JW13</accession>
<proteinExistence type="predicted"/>
<dbReference type="PROSITE" id="PS50883">
    <property type="entry name" value="EAL"/>
    <property type="match status" value="1"/>
</dbReference>
<gene>
    <name evidence="10" type="ORF">ACFSC7_09550</name>
</gene>
<dbReference type="CDD" id="cd06225">
    <property type="entry name" value="HAMP"/>
    <property type="match status" value="1"/>
</dbReference>
<evidence type="ECO:0000259" key="7">
    <source>
        <dbReference type="PROSITE" id="PS50883"/>
    </source>
</evidence>
<dbReference type="InterPro" id="IPR035919">
    <property type="entry name" value="EAL_sf"/>
</dbReference>
<keyword evidence="3 6" id="KW-0812">Transmembrane</keyword>
<dbReference type="Pfam" id="PF00563">
    <property type="entry name" value="EAL"/>
    <property type="match status" value="1"/>
</dbReference>
<feature type="domain" description="GGDEF" evidence="9">
    <location>
        <begin position="298"/>
        <end position="431"/>
    </location>
</feature>
<dbReference type="EMBL" id="JBHUFA010000002">
    <property type="protein sequence ID" value="MFD1695756.1"/>
    <property type="molecule type" value="Genomic_DNA"/>
</dbReference>
<dbReference type="InterPro" id="IPR052155">
    <property type="entry name" value="Biofilm_reg_signaling"/>
</dbReference>
<dbReference type="Pfam" id="PF00672">
    <property type="entry name" value="HAMP"/>
    <property type="match status" value="1"/>
</dbReference>
<sequence>MLDDLPVKLKIYLPIWIVLTFLLGVGIYGVNVLNDTLKQGHLDKVRAQVESAWSIAEVNRMKAEEGSLTLEEAQIRARDAIRSMVFDNGARVFVFTEQGIRVVSSQLFAEGSSAWESAQTKSMIRLALAGGGVTYYKGARELNGVVTRGVPKASWSQHYAPWGWVIGSAVYLDDVEAAYWNSLIKFVFYLTLSGSVVMLVAHAIIQNMTRPLSQLTANMRQLARGNVEFTIQGQTRRDELGRMAQAMQTFQEHERQRHELRAQLSMLAYTDSLTGLANRARFVELLRAAIDRALDDGRQCALLIFDLDRFKTVNDSLGHLAGDMVLMEFARRLESAVGDSHSVGRLSGDEFFVILTDQPGGAETEAFVRACLRNVSTPMTIEGRTFQLLASCGMAYGPGDTESEAALYRFADMALYEAKTSGGGALHVYKPELSERVDNRFAMEAMMKMGLAEGQFHAYFQAKRDLKTGRIAGAEALCRWMHPDKGMISPADFIPVAEETGLILQIGNQMLAQACDMAVRCNGPGRPRFVVAVNVSPKQLLHGGFLCDVRRVLEDSGCRAQWLELEITESLLLADLEETVELLEALAEMGLMITIDDFGTGYSAMSYLSRFPIKCLKIDQSFVRDMAQDPEKQILVRAILAMAQGLGLKTVAEGVEDAAAAALLSELDCDYGQGYLWHRPVPAHNFYQLLAASRVA</sequence>
<dbReference type="NCBIfam" id="TIGR00254">
    <property type="entry name" value="GGDEF"/>
    <property type="match status" value="1"/>
</dbReference>
<keyword evidence="4 6" id="KW-1133">Transmembrane helix</keyword>
<feature type="domain" description="EAL" evidence="7">
    <location>
        <begin position="440"/>
        <end position="694"/>
    </location>
</feature>
<dbReference type="SMART" id="SM00304">
    <property type="entry name" value="HAMP"/>
    <property type="match status" value="1"/>
</dbReference>
<evidence type="ECO:0000259" key="8">
    <source>
        <dbReference type="PROSITE" id="PS50885"/>
    </source>
</evidence>
<evidence type="ECO:0000256" key="6">
    <source>
        <dbReference type="SAM" id="Phobius"/>
    </source>
</evidence>
<keyword evidence="5 6" id="KW-0472">Membrane</keyword>
<dbReference type="InterPro" id="IPR003660">
    <property type="entry name" value="HAMP_dom"/>
</dbReference>
<comment type="caution">
    <text evidence="10">The sequence shown here is derived from an EMBL/GenBank/DDBJ whole genome shotgun (WGS) entry which is preliminary data.</text>
</comment>
<dbReference type="PANTHER" id="PTHR44757">
    <property type="entry name" value="DIGUANYLATE CYCLASE DGCP"/>
    <property type="match status" value="1"/>
</dbReference>
<dbReference type="CDD" id="cd01948">
    <property type="entry name" value="EAL"/>
    <property type="match status" value="1"/>
</dbReference>
<dbReference type="SMART" id="SM00052">
    <property type="entry name" value="EAL"/>
    <property type="match status" value="1"/>
</dbReference>
<keyword evidence="11" id="KW-1185">Reference proteome</keyword>
<dbReference type="Gene3D" id="3.30.70.270">
    <property type="match status" value="1"/>
</dbReference>
<evidence type="ECO:0000256" key="2">
    <source>
        <dbReference type="ARBA" id="ARBA00022475"/>
    </source>
</evidence>
<feature type="transmembrane region" description="Helical" evidence="6">
    <location>
        <begin position="186"/>
        <end position="205"/>
    </location>
</feature>
<evidence type="ECO:0000256" key="4">
    <source>
        <dbReference type="ARBA" id="ARBA00022989"/>
    </source>
</evidence>
<protein>
    <submittedName>
        <fullName evidence="10">Bifunctional diguanylate cyclase/phosphodiesterase</fullName>
    </submittedName>
</protein>
<dbReference type="PROSITE" id="PS50885">
    <property type="entry name" value="HAMP"/>
    <property type="match status" value="1"/>
</dbReference>
<dbReference type="Gene3D" id="3.30.450.20">
    <property type="entry name" value="PAS domain"/>
    <property type="match status" value="1"/>
</dbReference>
<evidence type="ECO:0000259" key="9">
    <source>
        <dbReference type="PROSITE" id="PS50887"/>
    </source>
</evidence>
<dbReference type="InterPro" id="IPR001633">
    <property type="entry name" value="EAL_dom"/>
</dbReference>
<comment type="subcellular location">
    <subcellularLocation>
        <location evidence="1">Cell membrane</location>
        <topology evidence="1">Multi-pass membrane protein</topology>
    </subcellularLocation>
</comment>
<dbReference type="Proteomes" id="UP001597327">
    <property type="component" value="Unassembled WGS sequence"/>
</dbReference>
<dbReference type="RefSeq" id="WP_149893733.1">
    <property type="nucleotide sequence ID" value="NZ_JBHUFA010000002.1"/>
</dbReference>
<feature type="domain" description="HAMP" evidence="8">
    <location>
        <begin position="206"/>
        <end position="259"/>
    </location>
</feature>
<dbReference type="PROSITE" id="PS50887">
    <property type="entry name" value="GGDEF"/>
    <property type="match status" value="1"/>
</dbReference>
<dbReference type="SUPFAM" id="SSF55073">
    <property type="entry name" value="Nucleotide cyclase"/>
    <property type="match status" value="1"/>
</dbReference>
<dbReference type="InterPro" id="IPR033480">
    <property type="entry name" value="sCache_2"/>
</dbReference>
<evidence type="ECO:0000256" key="5">
    <source>
        <dbReference type="ARBA" id="ARBA00023136"/>
    </source>
</evidence>
<evidence type="ECO:0000256" key="1">
    <source>
        <dbReference type="ARBA" id="ARBA00004651"/>
    </source>
</evidence>
<keyword evidence="2" id="KW-1003">Cell membrane</keyword>
<dbReference type="Pfam" id="PF17200">
    <property type="entry name" value="sCache_2"/>
    <property type="match status" value="1"/>
</dbReference>
<dbReference type="InterPro" id="IPR043128">
    <property type="entry name" value="Rev_trsase/Diguanyl_cyclase"/>
</dbReference>
<dbReference type="Gene3D" id="3.20.20.450">
    <property type="entry name" value="EAL domain"/>
    <property type="match status" value="1"/>
</dbReference>
<evidence type="ECO:0000313" key="11">
    <source>
        <dbReference type="Proteomes" id="UP001597327"/>
    </source>
</evidence>
<evidence type="ECO:0000256" key="3">
    <source>
        <dbReference type="ARBA" id="ARBA00022692"/>
    </source>
</evidence>
<evidence type="ECO:0000313" key="10">
    <source>
        <dbReference type="EMBL" id="MFD1695756.1"/>
    </source>
</evidence>